<dbReference type="AlphaFoldDB" id="A0AA88SYR5"/>
<sequence length="76" mass="8303">MQSRLFKVLAQLPEVNLQLTEPTHDEEAENYDGCCENSEALAGLILSAASLASQPTKVGFKPYQARTGLTLVTKEH</sequence>
<proteinExistence type="predicted"/>
<reference evidence="1" key="1">
    <citation type="submission" date="2023-07" db="EMBL/GenBank/DDBJ databases">
        <title>Chromosome-level Genome Assembly of Striped Snakehead (Channa striata).</title>
        <authorList>
            <person name="Liu H."/>
        </authorList>
    </citation>
    <scope>NUCLEOTIDE SEQUENCE</scope>
    <source>
        <strain evidence="1">Gz</strain>
        <tissue evidence="1">Muscle</tissue>
    </source>
</reference>
<gene>
    <name evidence="1" type="ORF">Q5P01_007568</name>
</gene>
<comment type="caution">
    <text evidence="1">The sequence shown here is derived from an EMBL/GenBank/DDBJ whole genome shotgun (WGS) entry which is preliminary data.</text>
</comment>
<evidence type="ECO:0000313" key="2">
    <source>
        <dbReference type="Proteomes" id="UP001187415"/>
    </source>
</evidence>
<evidence type="ECO:0000313" key="1">
    <source>
        <dbReference type="EMBL" id="KAK2851292.1"/>
    </source>
</evidence>
<organism evidence="1 2">
    <name type="scientific">Channa striata</name>
    <name type="common">Snakehead murrel</name>
    <name type="synonym">Ophicephalus striatus</name>
    <dbReference type="NCBI Taxonomy" id="64152"/>
    <lineage>
        <taxon>Eukaryota</taxon>
        <taxon>Metazoa</taxon>
        <taxon>Chordata</taxon>
        <taxon>Craniata</taxon>
        <taxon>Vertebrata</taxon>
        <taxon>Euteleostomi</taxon>
        <taxon>Actinopterygii</taxon>
        <taxon>Neopterygii</taxon>
        <taxon>Teleostei</taxon>
        <taxon>Neoteleostei</taxon>
        <taxon>Acanthomorphata</taxon>
        <taxon>Anabantaria</taxon>
        <taxon>Anabantiformes</taxon>
        <taxon>Channoidei</taxon>
        <taxon>Channidae</taxon>
        <taxon>Channa</taxon>
    </lineage>
</organism>
<dbReference type="EMBL" id="JAUPFM010000005">
    <property type="protein sequence ID" value="KAK2851292.1"/>
    <property type="molecule type" value="Genomic_DNA"/>
</dbReference>
<keyword evidence="2" id="KW-1185">Reference proteome</keyword>
<name>A0AA88SYR5_CHASR</name>
<protein>
    <submittedName>
        <fullName evidence="1">Uncharacterized protein</fullName>
    </submittedName>
</protein>
<accession>A0AA88SYR5</accession>
<dbReference type="Proteomes" id="UP001187415">
    <property type="component" value="Unassembled WGS sequence"/>
</dbReference>